<gene>
    <name evidence="2" type="ORF">GCM10009863_43320</name>
</gene>
<reference evidence="3" key="1">
    <citation type="journal article" date="2019" name="Int. J. Syst. Evol. Microbiol.">
        <title>The Global Catalogue of Microorganisms (GCM) 10K type strain sequencing project: providing services to taxonomists for standard genome sequencing and annotation.</title>
        <authorList>
            <consortium name="The Broad Institute Genomics Platform"/>
            <consortium name="The Broad Institute Genome Sequencing Center for Infectious Disease"/>
            <person name="Wu L."/>
            <person name="Ma J."/>
        </authorList>
    </citation>
    <scope>NUCLEOTIDE SEQUENCE [LARGE SCALE GENOMIC DNA]</scope>
    <source>
        <strain evidence="3">JCM 16373</strain>
    </source>
</reference>
<protein>
    <submittedName>
        <fullName evidence="2">Uncharacterized protein</fullName>
    </submittedName>
</protein>
<dbReference type="Proteomes" id="UP001501447">
    <property type="component" value="Unassembled WGS sequence"/>
</dbReference>
<evidence type="ECO:0000313" key="3">
    <source>
        <dbReference type="Proteomes" id="UP001501447"/>
    </source>
</evidence>
<proteinExistence type="predicted"/>
<feature type="compositionally biased region" description="Basic and acidic residues" evidence="1">
    <location>
        <begin position="8"/>
        <end position="18"/>
    </location>
</feature>
<evidence type="ECO:0000313" key="2">
    <source>
        <dbReference type="EMBL" id="GAA2624197.1"/>
    </source>
</evidence>
<dbReference type="EMBL" id="BAAARJ010000014">
    <property type="protein sequence ID" value="GAA2624197.1"/>
    <property type="molecule type" value="Genomic_DNA"/>
</dbReference>
<name>A0ABP6CPN8_9ACTN</name>
<comment type="caution">
    <text evidence="2">The sequence shown here is derived from an EMBL/GenBank/DDBJ whole genome shotgun (WGS) entry which is preliminary data.</text>
</comment>
<accession>A0ABP6CPN8</accession>
<keyword evidence="3" id="KW-1185">Reference proteome</keyword>
<organism evidence="2 3">
    <name type="scientific">Streptomyces axinellae</name>
    <dbReference type="NCBI Taxonomy" id="552788"/>
    <lineage>
        <taxon>Bacteria</taxon>
        <taxon>Bacillati</taxon>
        <taxon>Actinomycetota</taxon>
        <taxon>Actinomycetes</taxon>
        <taxon>Kitasatosporales</taxon>
        <taxon>Streptomycetaceae</taxon>
        <taxon>Streptomyces</taxon>
    </lineage>
</organism>
<sequence length="71" mass="7419">MRIQESAYAREERARAREVPGNAIGSAANFDPPASNGQPCTNGRPPPPPADRSNGAGHTSGRRAPRGPGTR</sequence>
<evidence type="ECO:0000256" key="1">
    <source>
        <dbReference type="SAM" id="MobiDB-lite"/>
    </source>
</evidence>
<feature type="region of interest" description="Disordered" evidence="1">
    <location>
        <begin position="1"/>
        <end position="71"/>
    </location>
</feature>